<gene>
    <name evidence="3" type="ORF">SAMN05444169_7283</name>
</gene>
<dbReference type="InterPro" id="IPR045010">
    <property type="entry name" value="MDR_fam"/>
</dbReference>
<dbReference type="Pfam" id="PF16884">
    <property type="entry name" value="ADH_N_2"/>
    <property type="match status" value="1"/>
</dbReference>
<evidence type="ECO:0000256" key="1">
    <source>
        <dbReference type="ARBA" id="ARBA00023002"/>
    </source>
</evidence>
<dbReference type="FunFam" id="3.40.50.720:FF:000121">
    <property type="entry name" value="Prostaglandin reductase 2"/>
    <property type="match status" value="1"/>
</dbReference>
<dbReference type="OrthoDB" id="9805663at2"/>
<accession>A0A1M5SPT8</accession>
<dbReference type="SUPFAM" id="SSF51735">
    <property type="entry name" value="NAD(P)-binding Rossmann-fold domains"/>
    <property type="match status" value="1"/>
</dbReference>
<dbReference type="PANTHER" id="PTHR43205">
    <property type="entry name" value="PROSTAGLANDIN REDUCTASE"/>
    <property type="match status" value="1"/>
</dbReference>
<dbReference type="Proteomes" id="UP000190675">
    <property type="component" value="Chromosome I"/>
</dbReference>
<dbReference type="Gene3D" id="3.90.180.10">
    <property type="entry name" value="Medium-chain alcohol dehydrogenases, catalytic domain"/>
    <property type="match status" value="1"/>
</dbReference>
<evidence type="ECO:0000313" key="3">
    <source>
        <dbReference type="EMBL" id="SHH40554.1"/>
    </source>
</evidence>
<dbReference type="CDD" id="cd05288">
    <property type="entry name" value="PGDH"/>
    <property type="match status" value="1"/>
</dbReference>
<dbReference type="EMBL" id="LT670818">
    <property type="protein sequence ID" value="SHH40554.1"/>
    <property type="molecule type" value="Genomic_DNA"/>
</dbReference>
<organism evidence="3 4">
    <name type="scientific">Bradyrhizobium erythrophlei</name>
    <dbReference type="NCBI Taxonomy" id="1437360"/>
    <lineage>
        <taxon>Bacteria</taxon>
        <taxon>Pseudomonadati</taxon>
        <taxon>Pseudomonadota</taxon>
        <taxon>Alphaproteobacteria</taxon>
        <taxon>Hyphomicrobiales</taxon>
        <taxon>Nitrobacteraceae</taxon>
        <taxon>Bradyrhizobium</taxon>
    </lineage>
</organism>
<evidence type="ECO:0000313" key="4">
    <source>
        <dbReference type="Proteomes" id="UP000190675"/>
    </source>
</evidence>
<dbReference type="GO" id="GO:0016628">
    <property type="term" value="F:oxidoreductase activity, acting on the CH-CH group of donors, NAD or NADP as acceptor"/>
    <property type="evidence" value="ECO:0007669"/>
    <property type="project" value="InterPro"/>
</dbReference>
<dbReference type="InterPro" id="IPR020843">
    <property type="entry name" value="ER"/>
</dbReference>
<dbReference type="PANTHER" id="PTHR43205:SF7">
    <property type="entry name" value="PROSTAGLANDIN REDUCTASE 1"/>
    <property type="match status" value="1"/>
</dbReference>
<protein>
    <recommendedName>
        <fullName evidence="2">Enoyl reductase (ER) domain-containing protein</fullName>
    </recommendedName>
</protein>
<feature type="domain" description="Enoyl reductase (ER)" evidence="2">
    <location>
        <begin position="15"/>
        <end position="332"/>
    </location>
</feature>
<reference evidence="3 4" key="1">
    <citation type="submission" date="2016-11" db="EMBL/GenBank/DDBJ databases">
        <authorList>
            <person name="Jaros S."/>
            <person name="Januszkiewicz K."/>
            <person name="Wedrychowicz H."/>
        </authorList>
    </citation>
    <scope>NUCLEOTIDE SEQUENCE [LARGE SCALE GENOMIC DNA]</scope>
    <source>
        <strain evidence="3 4">GAS242</strain>
    </source>
</reference>
<dbReference type="SMART" id="SM00829">
    <property type="entry name" value="PKS_ER"/>
    <property type="match status" value="1"/>
</dbReference>
<dbReference type="InterPro" id="IPR036291">
    <property type="entry name" value="NAD(P)-bd_dom_sf"/>
</dbReference>
<dbReference type="InterPro" id="IPR013149">
    <property type="entry name" value="ADH-like_C"/>
</dbReference>
<dbReference type="Pfam" id="PF00107">
    <property type="entry name" value="ADH_zinc_N"/>
    <property type="match status" value="1"/>
</dbReference>
<name>A0A1M5SPT8_9BRAD</name>
<keyword evidence="1" id="KW-0560">Oxidoreductase</keyword>
<dbReference type="InterPro" id="IPR011032">
    <property type="entry name" value="GroES-like_sf"/>
</dbReference>
<dbReference type="SUPFAM" id="SSF50129">
    <property type="entry name" value="GroES-like"/>
    <property type="match status" value="1"/>
</dbReference>
<proteinExistence type="predicted"/>
<dbReference type="AlphaFoldDB" id="A0A1M5SPT8"/>
<sequence>MSAYHQIVLASRPKGTPTSSNFRLEEGPIPVAEKGQVLVRTLYLSLDPYMRGRMNLATPHPIEIGATMDGEVVAEIVQSTHPVYRPGDLVLAMTGWRTHAAVEANGLRRVDPGQTPVTTALGVLGMPGFAAYAGMKLIGQPKEGETVVVAAASGPVGSLVGQLAQLAGARAVGIAGGAEKCAYVRDELGFDAVVDRRAGGLPQALARACPDGIDVYFESVGGPLWQAVLPLLNRYARVPVCGLIAFYNGVPRSNRDMLPAAMMTIVKRSLLVQGYINTEFVADHYADFLREVGALVASGRVRYHEDIVEGLEAAPEAFIGMLSGRNFGKLLVRVG</sequence>
<evidence type="ECO:0000259" key="2">
    <source>
        <dbReference type="SMART" id="SM00829"/>
    </source>
</evidence>
<dbReference type="InterPro" id="IPR041694">
    <property type="entry name" value="ADH_N_2"/>
</dbReference>
<dbReference type="Gene3D" id="3.40.50.720">
    <property type="entry name" value="NAD(P)-binding Rossmann-like Domain"/>
    <property type="match status" value="1"/>
</dbReference>
<dbReference type="RefSeq" id="WP_079570395.1">
    <property type="nucleotide sequence ID" value="NZ_LT670818.1"/>
</dbReference>